<evidence type="ECO:0000313" key="1">
    <source>
        <dbReference type="EMBL" id="KKU34297.1"/>
    </source>
</evidence>
<name>A0A0G1PNP8_9BACT</name>
<accession>A0A0G1PNP8</accession>
<reference evidence="1 2" key="1">
    <citation type="journal article" date="2015" name="Nature">
        <title>rRNA introns, odd ribosomes, and small enigmatic genomes across a large radiation of phyla.</title>
        <authorList>
            <person name="Brown C.T."/>
            <person name="Hug L.A."/>
            <person name="Thomas B.C."/>
            <person name="Sharon I."/>
            <person name="Castelle C.J."/>
            <person name="Singh A."/>
            <person name="Wilkins M.J."/>
            <person name="Williams K.H."/>
            <person name="Banfield J.F."/>
        </authorList>
    </citation>
    <scope>NUCLEOTIDE SEQUENCE [LARGE SCALE GENOMIC DNA]</scope>
</reference>
<comment type="caution">
    <text evidence="1">The sequence shown here is derived from an EMBL/GenBank/DDBJ whole genome shotgun (WGS) entry which is preliminary data.</text>
</comment>
<dbReference type="AlphaFoldDB" id="A0A0G1PNP8"/>
<proteinExistence type="predicted"/>
<evidence type="ECO:0000313" key="2">
    <source>
        <dbReference type="Proteomes" id="UP000034705"/>
    </source>
</evidence>
<gene>
    <name evidence="1" type="ORF">UX45_C0001G0006</name>
</gene>
<organism evidence="1 2">
    <name type="scientific">Candidatus Uhrbacteria bacterium GW2011_GWF2_46_218</name>
    <dbReference type="NCBI Taxonomy" id="1619001"/>
    <lineage>
        <taxon>Bacteria</taxon>
        <taxon>Candidatus Uhriibacteriota</taxon>
    </lineage>
</organism>
<dbReference type="EMBL" id="LCMG01000001">
    <property type="protein sequence ID" value="KKU34297.1"/>
    <property type="molecule type" value="Genomic_DNA"/>
</dbReference>
<protein>
    <submittedName>
        <fullName evidence="1">Uncharacterized protein</fullName>
    </submittedName>
</protein>
<sequence length="404" mass="44604">MRPLFSTRLGLIMIGVFATLLLFLPVRLYQTFPSFFSSLFYSSDRSVITLGSSAFGSLVATDEPQTGDTLGMGGGKEITSEEAVLSNGLLPAEYYPTISYRYVYEGTLPDFSTFPSFVYKRSSMIEAPESIARAVSSSTIGSFDFSRLGNLTLQNMYLAQEGDKGYAVGVDFTYGSLYINQNWNTWTEDVYTPLAFSDLPPFEQVIAVADAFLADFGLDRTGYGSGVITDADLFTENSLYIPDEATVVYPKNLEGYTVWDLYGTPQGMMVGVNLRTLQATRLSVGLDGQFASSSYPMVTDEALVRGVIERGGLYGWSDPSADTIYTVKVGDPVYGLAHYFLYQDGKTEYLYLPALYFPVIEVPEGAEVWQDAVVVPLAEEVLREVEEGYPILYDKSVVELITEE</sequence>
<dbReference type="Proteomes" id="UP000034705">
    <property type="component" value="Unassembled WGS sequence"/>
</dbReference>